<dbReference type="OrthoDB" id="3821113at2759"/>
<organism evidence="1 2">
    <name type="scientific">Leptobrachium leishanense</name>
    <name type="common">Leishan spiny toad</name>
    <dbReference type="NCBI Taxonomy" id="445787"/>
    <lineage>
        <taxon>Eukaryota</taxon>
        <taxon>Metazoa</taxon>
        <taxon>Chordata</taxon>
        <taxon>Craniata</taxon>
        <taxon>Vertebrata</taxon>
        <taxon>Euteleostomi</taxon>
        <taxon>Amphibia</taxon>
        <taxon>Batrachia</taxon>
        <taxon>Anura</taxon>
        <taxon>Pelobatoidea</taxon>
        <taxon>Megophryidae</taxon>
        <taxon>Leptobrachium</taxon>
    </lineage>
</organism>
<keyword evidence="2" id="KW-1185">Reference proteome</keyword>
<protein>
    <recommendedName>
        <fullName evidence="3">NADH dehydrogenase [ubiquinone] 1 alpha subcomplex assembly factor 8</fullName>
    </recommendedName>
</protein>
<proteinExistence type="predicted"/>
<name>A0A8C5R8P1_9ANUR</name>
<evidence type="ECO:0000313" key="1">
    <source>
        <dbReference type="Ensembl" id="ENSLLEP00000048512.1"/>
    </source>
</evidence>
<reference evidence="1" key="1">
    <citation type="submission" date="2025-08" db="UniProtKB">
        <authorList>
            <consortium name="Ensembl"/>
        </authorList>
    </citation>
    <scope>IDENTIFICATION</scope>
</reference>
<dbReference type="AlphaFoldDB" id="A0A8C5R8P1"/>
<dbReference type="PANTHER" id="PTHR34561:SF1">
    <property type="entry name" value="NADH DEHYDROGENASE [UBIQUINONE] 1 ALPHA SUBCOMPLEX ASSEMBLY FACTOR 8"/>
    <property type="match status" value="1"/>
</dbReference>
<dbReference type="Proteomes" id="UP000694569">
    <property type="component" value="Unplaced"/>
</dbReference>
<evidence type="ECO:0008006" key="3">
    <source>
        <dbReference type="Google" id="ProtNLM"/>
    </source>
</evidence>
<dbReference type="GO" id="GO:0032981">
    <property type="term" value="P:mitochondrial respiratory chain complex I assembly"/>
    <property type="evidence" value="ECO:0007669"/>
    <property type="project" value="InterPro"/>
</dbReference>
<dbReference type="GO" id="GO:0005739">
    <property type="term" value="C:mitochondrion"/>
    <property type="evidence" value="ECO:0007669"/>
    <property type="project" value="InterPro"/>
</dbReference>
<dbReference type="InterPro" id="IPR034595">
    <property type="entry name" value="NDUFAF8"/>
</dbReference>
<reference evidence="1" key="2">
    <citation type="submission" date="2025-09" db="UniProtKB">
        <authorList>
            <consortium name="Ensembl"/>
        </authorList>
    </citation>
    <scope>IDENTIFICATION</scope>
</reference>
<sequence length="72" mass="7928">ELSALRLDPEVARMCRFPPPPNLVKTLGEAASYGQCVSTETAGNNELKKSACAREFQALKECFSRALKRSIK</sequence>
<dbReference type="Ensembl" id="ENSLLET00000050406.1">
    <property type="protein sequence ID" value="ENSLLEP00000048512.1"/>
    <property type="gene ID" value="ENSLLEG00000030565.1"/>
</dbReference>
<accession>A0A8C5R8P1</accession>
<dbReference type="PANTHER" id="PTHR34561">
    <property type="entry name" value="NADH DEHYDROGENASE [UBIQUINONE] 1 ALPHA SUBCOMPLEX ASSEMBLY FACTOR 8"/>
    <property type="match status" value="1"/>
</dbReference>
<evidence type="ECO:0000313" key="2">
    <source>
        <dbReference type="Proteomes" id="UP000694569"/>
    </source>
</evidence>